<proteinExistence type="predicted"/>
<evidence type="ECO:0000313" key="1">
    <source>
        <dbReference type="EMBL" id="KKY29816.1"/>
    </source>
</evidence>
<comment type="caution">
    <text evidence="1">The sequence shown here is derived from an EMBL/GenBank/DDBJ whole genome shotgun (WGS) entry which is preliminary data.</text>
</comment>
<accession>A0A0G2F6G5</accession>
<dbReference type="AlphaFoldDB" id="A0A0G2F6G5"/>
<dbReference type="OrthoDB" id="5235465at2759"/>
<gene>
    <name evidence="1" type="ORF">UCDDA912_g10254</name>
</gene>
<reference evidence="1 2" key="2">
    <citation type="submission" date="2015-05" db="EMBL/GenBank/DDBJ databases">
        <authorList>
            <person name="Morales-Cruz A."/>
            <person name="Amrine K.C."/>
            <person name="Cantu D."/>
        </authorList>
    </citation>
    <scope>NUCLEOTIDE SEQUENCE [LARGE SCALE GENOMIC DNA]</scope>
    <source>
        <strain evidence="1">DA912</strain>
    </source>
</reference>
<dbReference type="Proteomes" id="UP000034680">
    <property type="component" value="Unassembled WGS sequence"/>
</dbReference>
<reference evidence="1 2" key="1">
    <citation type="submission" date="2015-05" db="EMBL/GenBank/DDBJ databases">
        <title>Distinctive expansion of gene families associated with plant cell wall degradation and secondary metabolism in the genomes of grapevine trunk pathogens.</title>
        <authorList>
            <person name="Lawrence D.P."/>
            <person name="Travadon R."/>
            <person name="Rolshausen P.E."/>
            <person name="Baumgartner K."/>
        </authorList>
    </citation>
    <scope>NUCLEOTIDE SEQUENCE [LARGE SCALE GENOMIC DNA]</scope>
    <source>
        <strain evidence="1">DA912</strain>
    </source>
</reference>
<evidence type="ECO:0000313" key="2">
    <source>
        <dbReference type="Proteomes" id="UP000034680"/>
    </source>
</evidence>
<keyword evidence="2" id="KW-1185">Reference proteome</keyword>
<sequence>MDGKVFKGCVTLLMQVPTNSVNAFLTLSFLLFEHGDHALAVLVRTTIDFSQTRAEKRGILRSGKFSIRAKPLEVIEHKIKSETDEDTMKLDHSSA</sequence>
<dbReference type="EMBL" id="LCUC01000606">
    <property type="protein sequence ID" value="KKY29816.1"/>
    <property type="molecule type" value="Genomic_DNA"/>
</dbReference>
<protein>
    <submittedName>
        <fullName evidence="1">Uncharacterized protein</fullName>
    </submittedName>
</protein>
<organism evidence="1 2">
    <name type="scientific">Diaporthe ampelina</name>
    <dbReference type="NCBI Taxonomy" id="1214573"/>
    <lineage>
        <taxon>Eukaryota</taxon>
        <taxon>Fungi</taxon>
        <taxon>Dikarya</taxon>
        <taxon>Ascomycota</taxon>
        <taxon>Pezizomycotina</taxon>
        <taxon>Sordariomycetes</taxon>
        <taxon>Sordariomycetidae</taxon>
        <taxon>Diaporthales</taxon>
        <taxon>Diaporthaceae</taxon>
        <taxon>Diaporthe</taxon>
    </lineage>
</organism>
<name>A0A0G2F6G5_9PEZI</name>